<dbReference type="STRING" id="29349.CLOTH_00910"/>
<name>A0A1V4IA52_9FIRM</name>
<dbReference type="AlphaFoldDB" id="A0A1V4IA52"/>
<dbReference type="Gene3D" id="2.60.120.10">
    <property type="entry name" value="Jelly Rolls"/>
    <property type="match status" value="1"/>
</dbReference>
<dbReference type="Proteomes" id="UP000190140">
    <property type="component" value="Unassembled WGS sequence"/>
</dbReference>
<accession>A0A1V4IA52</accession>
<dbReference type="RefSeq" id="WP_079410122.1">
    <property type="nucleotide sequence ID" value="NZ_MZGW01000001.1"/>
</dbReference>
<dbReference type="SUPFAM" id="SSF51182">
    <property type="entry name" value="RmlC-like cupins"/>
    <property type="match status" value="1"/>
</dbReference>
<evidence type="ECO:0000313" key="2">
    <source>
        <dbReference type="Proteomes" id="UP000190140"/>
    </source>
</evidence>
<gene>
    <name evidence="1" type="ORF">CLOTH_00910</name>
</gene>
<dbReference type="OrthoDB" id="1725465at2"/>
<dbReference type="CDD" id="cd20290">
    <property type="entry name" value="cupin_Mj0764-like"/>
    <property type="match status" value="1"/>
</dbReference>
<dbReference type="InterPro" id="IPR014710">
    <property type="entry name" value="RmlC-like_jellyroll"/>
</dbReference>
<sequence length="108" mass="12264">MIEKVYKFADASEKLIEKIIDDENVVLNHMILTKGAALPEHYSNSNVYMIITKGKMTIKLNDENANEHSCGSILNIPFNTKMNVSNSYDEILEFFVVKAPNPKDMLKV</sequence>
<evidence type="ECO:0000313" key="1">
    <source>
        <dbReference type="EMBL" id="OPJ56809.1"/>
    </source>
</evidence>
<keyword evidence="2" id="KW-1185">Reference proteome</keyword>
<dbReference type="InterPro" id="IPR011051">
    <property type="entry name" value="RmlC_Cupin_sf"/>
</dbReference>
<comment type="caution">
    <text evidence="1">The sequence shown here is derived from an EMBL/GenBank/DDBJ whole genome shotgun (WGS) entry which is preliminary data.</text>
</comment>
<evidence type="ECO:0008006" key="3">
    <source>
        <dbReference type="Google" id="ProtNLM"/>
    </source>
</evidence>
<dbReference type="EMBL" id="MZGW01000001">
    <property type="protein sequence ID" value="OPJ56809.1"/>
    <property type="molecule type" value="Genomic_DNA"/>
</dbReference>
<organism evidence="1 2">
    <name type="scientific">Alkalithermobacter paradoxus</name>
    <dbReference type="NCBI Taxonomy" id="29349"/>
    <lineage>
        <taxon>Bacteria</taxon>
        <taxon>Bacillati</taxon>
        <taxon>Bacillota</taxon>
        <taxon>Clostridia</taxon>
        <taxon>Peptostreptococcales</taxon>
        <taxon>Tepidibacteraceae</taxon>
        <taxon>Alkalithermobacter</taxon>
    </lineage>
</organism>
<reference evidence="1 2" key="1">
    <citation type="submission" date="2017-03" db="EMBL/GenBank/DDBJ databases">
        <title>Genome sequence of Clostridium thermoalcaliphilum DSM 7309.</title>
        <authorList>
            <person name="Poehlein A."/>
            <person name="Daniel R."/>
        </authorList>
    </citation>
    <scope>NUCLEOTIDE SEQUENCE [LARGE SCALE GENOMIC DNA]</scope>
    <source>
        <strain evidence="1 2">DSM 7309</strain>
    </source>
</reference>
<protein>
    <recommendedName>
        <fullName evidence="3">Cupin domain protein</fullName>
    </recommendedName>
</protein>
<proteinExistence type="predicted"/>